<organism evidence="2 3">
    <name type="scientific">Lachnellula arida</name>
    <dbReference type="NCBI Taxonomy" id="1316785"/>
    <lineage>
        <taxon>Eukaryota</taxon>
        <taxon>Fungi</taxon>
        <taxon>Dikarya</taxon>
        <taxon>Ascomycota</taxon>
        <taxon>Pezizomycotina</taxon>
        <taxon>Leotiomycetes</taxon>
        <taxon>Helotiales</taxon>
        <taxon>Lachnaceae</taxon>
        <taxon>Lachnellula</taxon>
    </lineage>
</organism>
<dbReference type="Proteomes" id="UP000469559">
    <property type="component" value="Unassembled WGS sequence"/>
</dbReference>
<dbReference type="Pfam" id="PF00583">
    <property type="entry name" value="Acetyltransf_1"/>
    <property type="match status" value="1"/>
</dbReference>
<dbReference type="PROSITE" id="PS51186">
    <property type="entry name" value="GNAT"/>
    <property type="match status" value="1"/>
</dbReference>
<proteinExistence type="predicted"/>
<sequence length="224" mass="25104">MASRSDDLPLLEAATAEDIPILVSVLVSSQFSEPTMAFFFPSWPSTVAMNLFYTQRLSQRLQEPNCEVLKITYGGEIVGMGCLILKDWENMEQAVSGEGKPTEGYNTEFATALGECFRRTEEIMSGRKSFWLNSCATLPSHQGKGIGSMLIRYCIDKADEAGLPTHLNSFPKARNLYARFGFIEKVTFDLDLNEFGMRNRGYGIYRSYGMVREPIAKKSEMIVG</sequence>
<gene>
    <name evidence="2" type="ORF">LARI1_G001909</name>
</gene>
<dbReference type="PANTHER" id="PTHR42791">
    <property type="entry name" value="GNAT FAMILY ACETYLTRANSFERASE"/>
    <property type="match status" value="1"/>
</dbReference>
<dbReference type="InterPro" id="IPR052523">
    <property type="entry name" value="Trichothecene_AcTrans"/>
</dbReference>
<dbReference type="OrthoDB" id="410198at2759"/>
<reference evidence="2 3" key="1">
    <citation type="submission" date="2018-05" db="EMBL/GenBank/DDBJ databases">
        <title>Whole genome sequencing for identification of molecular markers to develop diagnostic detection tools for the regulated plant pathogen Lachnellula willkommii.</title>
        <authorList>
            <person name="Giroux E."/>
            <person name="Bilodeau G."/>
        </authorList>
    </citation>
    <scope>NUCLEOTIDE SEQUENCE [LARGE SCALE GENOMIC DNA]</scope>
    <source>
        <strain evidence="2 3">CBS 203.66</strain>
    </source>
</reference>
<evidence type="ECO:0000313" key="2">
    <source>
        <dbReference type="EMBL" id="TVY18812.1"/>
    </source>
</evidence>
<dbReference type="PANTHER" id="PTHR42791:SF2">
    <property type="entry name" value="N-ACETYLTRANSFERASE DOMAIN-CONTAINING PROTEIN"/>
    <property type="match status" value="1"/>
</dbReference>
<evidence type="ECO:0000259" key="1">
    <source>
        <dbReference type="PROSITE" id="PS51186"/>
    </source>
</evidence>
<dbReference type="SUPFAM" id="SSF55729">
    <property type="entry name" value="Acyl-CoA N-acyltransferases (Nat)"/>
    <property type="match status" value="1"/>
</dbReference>
<dbReference type="EMBL" id="QGMF01000145">
    <property type="protein sequence ID" value="TVY18812.1"/>
    <property type="molecule type" value="Genomic_DNA"/>
</dbReference>
<dbReference type="AlphaFoldDB" id="A0A8T9BKT7"/>
<keyword evidence="3" id="KW-1185">Reference proteome</keyword>
<dbReference type="GO" id="GO:0016747">
    <property type="term" value="F:acyltransferase activity, transferring groups other than amino-acyl groups"/>
    <property type="evidence" value="ECO:0007669"/>
    <property type="project" value="InterPro"/>
</dbReference>
<comment type="caution">
    <text evidence="2">The sequence shown here is derived from an EMBL/GenBank/DDBJ whole genome shotgun (WGS) entry which is preliminary data.</text>
</comment>
<dbReference type="InterPro" id="IPR000182">
    <property type="entry name" value="GNAT_dom"/>
</dbReference>
<protein>
    <recommendedName>
        <fullName evidence="1">N-acetyltransferase domain-containing protein</fullName>
    </recommendedName>
</protein>
<dbReference type="InterPro" id="IPR016181">
    <property type="entry name" value="Acyl_CoA_acyltransferase"/>
</dbReference>
<evidence type="ECO:0000313" key="3">
    <source>
        <dbReference type="Proteomes" id="UP000469559"/>
    </source>
</evidence>
<accession>A0A8T9BKT7</accession>
<dbReference type="CDD" id="cd04301">
    <property type="entry name" value="NAT_SF"/>
    <property type="match status" value="1"/>
</dbReference>
<name>A0A8T9BKT7_9HELO</name>
<dbReference type="Gene3D" id="3.40.630.30">
    <property type="match status" value="1"/>
</dbReference>
<feature type="domain" description="N-acetyltransferase" evidence="1">
    <location>
        <begin position="9"/>
        <end position="202"/>
    </location>
</feature>